<organism evidence="1 2">
    <name type="scientific">Anaerosalibacter bizertensis</name>
    <dbReference type="NCBI Taxonomy" id="932217"/>
    <lineage>
        <taxon>Bacteria</taxon>
        <taxon>Bacillati</taxon>
        <taxon>Bacillota</taxon>
        <taxon>Tissierellia</taxon>
        <taxon>Tissierellales</taxon>
        <taxon>Sporanaerobacteraceae</taxon>
        <taxon>Anaerosalibacter</taxon>
    </lineage>
</organism>
<gene>
    <name evidence="1" type="ORF">L0P62_00255</name>
</gene>
<dbReference type="AlphaFoldDB" id="A0A9Q4FJU3"/>
<dbReference type="Proteomes" id="UP001108123">
    <property type="component" value="Unassembled WGS sequence"/>
</dbReference>
<evidence type="ECO:0000313" key="2">
    <source>
        <dbReference type="Proteomes" id="UP001108123"/>
    </source>
</evidence>
<dbReference type="EMBL" id="JAKNID010000001">
    <property type="protein sequence ID" value="MCG4563871.1"/>
    <property type="molecule type" value="Genomic_DNA"/>
</dbReference>
<keyword evidence="2" id="KW-1185">Reference proteome</keyword>
<protein>
    <submittedName>
        <fullName evidence="1">Uncharacterized protein</fullName>
    </submittedName>
</protein>
<accession>A0A9Q4FJU3</accession>
<name>A0A9Q4FJU3_9FIRM</name>
<sequence length="66" mass="7902">MDERKIYMNQKFVVITEGKFSQPMSREEAVKTVKEYDQKDIIAYVVSEEEANRIKTPDNFNEPKWE</sequence>
<reference evidence="1" key="1">
    <citation type="submission" date="2022-01" db="EMBL/GenBank/DDBJ databases">
        <title>Collection of gut derived symbiotic bacterial strains cultured from healthy donors.</title>
        <authorList>
            <person name="Lin H."/>
            <person name="Kohout C."/>
            <person name="Waligurski E."/>
            <person name="Pamer E.G."/>
        </authorList>
    </citation>
    <scope>NUCLEOTIDE SEQUENCE</scope>
    <source>
        <strain evidence="1">MSK.14.39</strain>
    </source>
</reference>
<proteinExistence type="predicted"/>
<evidence type="ECO:0000313" key="1">
    <source>
        <dbReference type="EMBL" id="MCG4563871.1"/>
    </source>
</evidence>
<comment type="caution">
    <text evidence="1">The sequence shown here is derived from an EMBL/GenBank/DDBJ whole genome shotgun (WGS) entry which is preliminary data.</text>
</comment>